<organism evidence="1 2">
    <name type="scientific">Labrys miyagiensis</name>
    <dbReference type="NCBI Taxonomy" id="346912"/>
    <lineage>
        <taxon>Bacteria</taxon>
        <taxon>Pseudomonadati</taxon>
        <taxon>Pseudomonadota</taxon>
        <taxon>Alphaproteobacteria</taxon>
        <taxon>Hyphomicrobiales</taxon>
        <taxon>Xanthobacteraceae</taxon>
        <taxon>Labrys</taxon>
    </lineage>
</organism>
<evidence type="ECO:0000313" key="2">
    <source>
        <dbReference type="Proteomes" id="UP001156882"/>
    </source>
</evidence>
<dbReference type="Proteomes" id="UP001156882">
    <property type="component" value="Unassembled WGS sequence"/>
</dbReference>
<name>A0ABQ6CSH8_9HYPH</name>
<gene>
    <name evidence="1" type="ORF">GCM10007874_47060</name>
</gene>
<keyword evidence="2" id="KW-1185">Reference proteome</keyword>
<evidence type="ECO:0000313" key="1">
    <source>
        <dbReference type="EMBL" id="GLS21689.1"/>
    </source>
</evidence>
<accession>A0ABQ6CSH8</accession>
<comment type="caution">
    <text evidence="1">The sequence shown here is derived from an EMBL/GenBank/DDBJ whole genome shotgun (WGS) entry which is preliminary data.</text>
</comment>
<dbReference type="EMBL" id="BSPC01000052">
    <property type="protein sequence ID" value="GLS21689.1"/>
    <property type="molecule type" value="Genomic_DNA"/>
</dbReference>
<sequence length="110" mass="12008">MLCLLVSLAAEVPTARGQSARAMLVHPEPNVSSSFHAVVFSALRAAVNQNAAAPVTLNGKNLDLRRFNEPRCEEGLENHLRVKYEGRPITVIVMVGAAALDFAPSWWTRL</sequence>
<proteinExistence type="predicted"/>
<protein>
    <submittedName>
        <fullName evidence="1">Uncharacterized protein</fullName>
    </submittedName>
</protein>
<reference evidence="2" key="1">
    <citation type="journal article" date="2019" name="Int. J. Syst. Evol. Microbiol.">
        <title>The Global Catalogue of Microorganisms (GCM) 10K type strain sequencing project: providing services to taxonomists for standard genome sequencing and annotation.</title>
        <authorList>
            <consortium name="The Broad Institute Genomics Platform"/>
            <consortium name="The Broad Institute Genome Sequencing Center for Infectious Disease"/>
            <person name="Wu L."/>
            <person name="Ma J."/>
        </authorList>
    </citation>
    <scope>NUCLEOTIDE SEQUENCE [LARGE SCALE GENOMIC DNA]</scope>
    <source>
        <strain evidence="2">NBRC 101365</strain>
    </source>
</reference>